<protein>
    <recommendedName>
        <fullName evidence="7">Zn(2)-C6 fungal-type domain-containing protein</fullName>
    </recommendedName>
</protein>
<feature type="compositionally biased region" description="Polar residues" evidence="6">
    <location>
        <begin position="71"/>
        <end position="81"/>
    </location>
</feature>
<comment type="subcellular location">
    <subcellularLocation>
        <location evidence="1">Nucleus</location>
    </subcellularLocation>
</comment>
<feature type="compositionally biased region" description="Low complexity" evidence="6">
    <location>
        <begin position="102"/>
        <end position="115"/>
    </location>
</feature>
<evidence type="ECO:0000256" key="3">
    <source>
        <dbReference type="ARBA" id="ARBA00023125"/>
    </source>
</evidence>
<feature type="region of interest" description="Disordered" evidence="6">
    <location>
        <begin position="1"/>
        <end position="25"/>
    </location>
</feature>
<reference evidence="8 9" key="1">
    <citation type="journal article" date="2021" name="Nat. Commun.">
        <title>Genetic determinants of endophytism in the Arabidopsis root mycobiome.</title>
        <authorList>
            <person name="Mesny F."/>
            <person name="Miyauchi S."/>
            <person name="Thiergart T."/>
            <person name="Pickel B."/>
            <person name="Atanasova L."/>
            <person name="Karlsson M."/>
            <person name="Huettel B."/>
            <person name="Barry K.W."/>
            <person name="Haridas S."/>
            <person name="Chen C."/>
            <person name="Bauer D."/>
            <person name="Andreopoulos W."/>
            <person name="Pangilinan J."/>
            <person name="LaButti K."/>
            <person name="Riley R."/>
            <person name="Lipzen A."/>
            <person name="Clum A."/>
            <person name="Drula E."/>
            <person name="Henrissat B."/>
            <person name="Kohler A."/>
            <person name="Grigoriev I.V."/>
            <person name="Martin F.M."/>
            <person name="Hacquard S."/>
        </authorList>
    </citation>
    <scope>NUCLEOTIDE SEQUENCE [LARGE SCALE GENOMIC DNA]</scope>
    <source>
        <strain evidence="8 9">MPI-SDFR-AT-0080</strain>
    </source>
</reference>
<keyword evidence="9" id="KW-1185">Reference proteome</keyword>
<dbReference type="SMART" id="SM00066">
    <property type="entry name" value="GAL4"/>
    <property type="match status" value="1"/>
</dbReference>
<dbReference type="EMBL" id="JAGTJR010000015">
    <property type="protein sequence ID" value="KAH7048403.1"/>
    <property type="molecule type" value="Genomic_DNA"/>
</dbReference>
<evidence type="ECO:0000256" key="6">
    <source>
        <dbReference type="SAM" id="MobiDB-lite"/>
    </source>
</evidence>
<feature type="compositionally biased region" description="Polar residues" evidence="6">
    <location>
        <begin position="1"/>
        <end position="17"/>
    </location>
</feature>
<keyword evidence="3" id="KW-0238">DNA-binding</keyword>
<feature type="domain" description="Zn(2)-C6 fungal-type" evidence="7">
    <location>
        <begin position="33"/>
        <end position="63"/>
    </location>
</feature>
<evidence type="ECO:0000256" key="4">
    <source>
        <dbReference type="ARBA" id="ARBA00023163"/>
    </source>
</evidence>
<feature type="region of interest" description="Disordered" evidence="6">
    <location>
        <begin position="66"/>
        <end position="135"/>
    </location>
</feature>
<organism evidence="8 9">
    <name type="scientific">Macrophomina phaseolina</name>
    <dbReference type="NCBI Taxonomy" id="35725"/>
    <lineage>
        <taxon>Eukaryota</taxon>
        <taxon>Fungi</taxon>
        <taxon>Dikarya</taxon>
        <taxon>Ascomycota</taxon>
        <taxon>Pezizomycotina</taxon>
        <taxon>Dothideomycetes</taxon>
        <taxon>Dothideomycetes incertae sedis</taxon>
        <taxon>Botryosphaeriales</taxon>
        <taxon>Botryosphaeriaceae</taxon>
        <taxon>Macrophomina</taxon>
    </lineage>
</organism>
<evidence type="ECO:0000256" key="5">
    <source>
        <dbReference type="ARBA" id="ARBA00023242"/>
    </source>
</evidence>
<evidence type="ECO:0000313" key="9">
    <source>
        <dbReference type="Proteomes" id="UP000774617"/>
    </source>
</evidence>
<sequence>MFTTLKYRPQSSLSQVGNAAPSRRASMGVSRLACVNCRKKKLRCSGECPACERCRLKGLECTYPKRASRAGNKNPTTSDESSNQRKDQSKSPRPAAEGTQPSESNANTNSDASNAPGSRSGSIELDSSRSQNSELSLFGPASHVDENLDCEMQLPTPVDTWIGSSKGSPSDSAGAEGVSTEGDPSLDLSVYDYDFSPSGFDLYGLDSCLSPLASASFPNAWFDPMSSQVADSAEPSSKVPTPSPSKCECVQRAVTTLEEAAPGTELGSFSLAQSALAAHKQSLTQCETLLACTRCSSPSSVMMLVLMVLDKLITSFRQIHAFSQSWTGLSTPDDAGGILRQAAQLANTTGEVRDRRISLGDYQIDSSSEWSRVMDVLLLFQLSRLNRLLMKLRARVNSSKEESQLQIIQQVEDRLRTFLTNFERSTSFSIC</sequence>
<evidence type="ECO:0000313" key="8">
    <source>
        <dbReference type="EMBL" id="KAH7048403.1"/>
    </source>
</evidence>
<accession>A0ABQ8G8T1</accession>
<dbReference type="InterPro" id="IPR001138">
    <property type="entry name" value="Zn2Cys6_DnaBD"/>
</dbReference>
<dbReference type="CDD" id="cd00067">
    <property type="entry name" value="GAL4"/>
    <property type="match status" value="1"/>
</dbReference>
<dbReference type="Pfam" id="PF00172">
    <property type="entry name" value="Zn_clus"/>
    <property type="match status" value="1"/>
</dbReference>
<feature type="region of interest" description="Disordered" evidence="6">
    <location>
        <begin position="156"/>
        <end position="186"/>
    </location>
</feature>
<comment type="caution">
    <text evidence="8">The sequence shown here is derived from an EMBL/GenBank/DDBJ whole genome shotgun (WGS) entry which is preliminary data.</text>
</comment>
<name>A0ABQ8G8T1_9PEZI</name>
<keyword evidence="4" id="KW-0804">Transcription</keyword>
<dbReference type="Proteomes" id="UP000774617">
    <property type="component" value="Unassembled WGS sequence"/>
</dbReference>
<dbReference type="PROSITE" id="PS00463">
    <property type="entry name" value="ZN2_CY6_FUNGAL_1"/>
    <property type="match status" value="1"/>
</dbReference>
<dbReference type="PANTHER" id="PTHR47540">
    <property type="entry name" value="THIAMINE REPRESSIBLE GENES REGULATORY PROTEIN THI5"/>
    <property type="match status" value="1"/>
</dbReference>
<dbReference type="SUPFAM" id="SSF57701">
    <property type="entry name" value="Zn2/Cys6 DNA-binding domain"/>
    <property type="match status" value="1"/>
</dbReference>
<evidence type="ECO:0000259" key="7">
    <source>
        <dbReference type="PROSITE" id="PS50048"/>
    </source>
</evidence>
<gene>
    <name evidence="8" type="ORF">B0J12DRAFT_114195</name>
</gene>
<proteinExistence type="predicted"/>
<feature type="compositionally biased region" description="Polar residues" evidence="6">
    <location>
        <begin position="162"/>
        <end position="171"/>
    </location>
</feature>
<evidence type="ECO:0000256" key="1">
    <source>
        <dbReference type="ARBA" id="ARBA00004123"/>
    </source>
</evidence>
<dbReference type="PRINTS" id="PR00755">
    <property type="entry name" value="AFLATOXINBRP"/>
</dbReference>
<keyword evidence="2" id="KW-0805">Transcription regulation</keyword>
<dbReference type="InterPro" id="IPR036864">
    <property type="entry name" value="Zn2-C6_fun-type_DNA-bd_sf"/>
</dbReference>
<dbReference type="InterPro" id="IPR051711">
    <property type="entry name" value="Stress_Response_Reg"/>
</dbReference>
<dbReference type="PROSITE" id="PS50048">
    <property type="entry name" value="ZN2_CY6_FUNGAL_2"/>
    <property type="match status" value="1"/>
</dbReference>
<dbReference type="Gene3D" id="4.10.240.10">
    <property type="entry name" value="Zn(2)-C6 fungal-type DNA-binding domain"/>
    <property type="match status" value="1"/>
</dbReference>
<keyword evidence="5" id="KW-0539">Nucleus</keyword>
<dbReference type="PANTHER" id="PTHR47540:SF2">
    <property type="entry name" value="ZN(II)2CYS6 TRANSCRIPTION FACTOR (EUROFUNG)"/>
    <property type="match status" value="1"/>
</dbReference>
<evidence type="ECO:0000256" key="2">
    <source>
        <dbReference type="ARBA" id="ARBA00023015"/>
    </source>
</evidence>